<dbReference type="Proteomes" id="UP001190926">
    <property type="component" value="Unassembled WGS sequence"/>
</dbReference>
<dbReference type="InterPro" id="IPR011256">
    <property type="entry name" value="Reg_factor_effector_dom_sf"/>
</dbReference>
<sequence>MMSSTIRAILFLVISLYLVVSKCNGEGYKPAPNCAKNECPSYTVVHTQKEFEIRSYNDAQWLSSPKIPSISYKPAASKGFLMLLSYIRGENLENVKMNMTSPVLVGVQDSAYTVYFYLPENYQNKAPKPVMDEIKAVKLPEHKYAAVRRFDGLINDTTISTHVDALKKSLQSTPYQRAAAGCAGFTVAAYNAPFDLINRVNEIIVWFD</sequence>
<dbReference type="Gene3D" id="3.20.80.10">
    <property type="entry name" value="Regulatory factor, effector binding domain"/>
    <property type="match status" value="1"/>
</dbReference>
<proteinExistence type="inferred from homology"/>
<feature type="signal peptide" evidence="2">
    <location>
        <begin position="1"/>
        <end position="25"/>
    </location>
</feature>
<dbReference type="FunFam" id="3.20.80.10:FF:000002">
    <property type="entry name" value="Heme-binding protein 2"/>
    <property type="match status" value="1"/>
</dbReference>
<evidence type="ECO:0000313" key="4">
    <source>
        <dbReference type="Proteomes" id="UP001190926"/>
    </source>
</evidence>
<feature type="chain" id="PRO_5041949097" description="SOUL heme-binding protein" evidence="2">
    <location>
        <begin position="26"/>
        <end position="208"/>
    </location>
</feature>
<comment type="caution">
    <text evidence="3">The sequence shown here is derived from an EMBL/GenBank/DDBJ whole genome shotgun (WGS) entry which is preliminary data.</text>
</comment>
<dbReference type="Pfam" id="PF04832">
    <property type="entry name" value="SOUL"/>
    <property type="match status" value="1"/>
</dbReference>
<evidence type="ECO:0000256" key="1">
    <source>
        <dbReference type="ARBA" id="ARBA00009817"/>
    </source>
</evidence>
<comment type="similarity">
    <text evidence="1">Belongs to the HEBP family.</text>
</comment>
<protein>
    <recommendedName>
        <fullName evidence="5">SOUL heme-binding protein</fullName>
    </recommendedName>
</protein>
<accession>A0AAD4J8W3</accession>
<keyword evidence="4" id="KW-1185">Reference proteome</keyword>
<organism evidence="3 4">
    <name type="scientific">Perilla frutescens var. hirtella</name>
    <name type="common">Perilla citriodora</name>
    <name type="synonym">Perilla setoyensis</name>
    <dbReference type="NCBI Taxonomy" id="608512"/>
    <lineage>
        <taxon>Eukaryota</taxon>
        <taxon>Viridiplantae</taxon>
        <taxon>Streptophyta</taxon>
        <taxon>Embryophyta</taxon>
        <taxon>Tracheophyta</taxon>
        <taxon>Spermatophyta</taxon>
        <taxon>Magnoliopsida</taxon>
        <taxon>eudicotyledons</taxon>
        <taxon>Gunneridae</taxon>
        <taxon>Pentapetalae</taxon>
        <taxon>asterids</taxon>
        <taxon>lamiids</taxon>
        <taxon>Lamiales</taxon>
        <taxon>Lamiaceae</taxon>
        <taxon>Nepetoideae</taxon>
        <taxon>Elsholtzieae</taxon>
        <taxon>Perilla</taxon>
    </lineage>
</organism>
<keyword evidence="2" id="KW-0732">Signal</keyword>
<dbReference type="EMBL" id="SDAM02000109">
    <property type="protein sequence ID" value="KAH6829348.1"/>
    <property type="molecule type" value="Genomic_DNA"/>
</dbReference>
<evidence type="ECO:0000313" key="3">
    <source>
        <dbReference type="EMBL" id="KAH6829348.1"/>
    </source>
</evidence>
<dbReference type="SUPFAM" id="SSF55136">
    <property type="entry name" value="Probable bacterial effector-binding domain"/>
    <property type="match status" value="1"/>
</dbReference>
<dbReference type="AlphaFoldDB" id="A0AAD4J8W3"/>
<name>A0AAD4J8W3_PERFH</name>
<evidence type="ECO:0000256" key="2">
    <source>
        <dbReference type="SAM" id="SignalP"/>
    </source>
</evidence>
<dbReference type="PANTHER" id="PTHR11220:SF59">
    <property type="entry name" value="HEME-BINDING PROTEIN 2-LIKE"/>
    <property type="match status" value="1"/>
</dbReference>
<reference evidence="3 4" key="1">
    <citation type="journal article" date="2021" name="Nat. Commun.">
        <title>Incipient diploidization of the medicinal plant Perilla within 10,000 years.</title>
        <authorList>
            <person name="Zhang Y."/>
            <person name="Shen Q."/>
            <person name="Leng L."/>
            <person name="Zhang D."/>
            <person name="Chen S."/>
            <person name="Shi Y."/>
            <person name="Ning Z."/>
            <person name="Chen S."/>
        </authorList>
    </citation>
    <scope>NUCLEOTIDE SEQUENCE [LARGE SCALE GENOMIC DNA]</scope>
    <source>
        <strain evidence="4">cv. PC099</strain>
    </source>
</reference>
<gene>
    <name evidence="3" type="ORF">C2S53_011572</name>
</gene>
<evidence type="ECO:0008006" key="5">
    <source>
        <dbReference type="Google" id="ProtNLM"/>
    </source>
</evidence>
<dbReference type="InterPro" id="IPR006917">
    <property type="entry name" value="SOUL_heme-bd"/>
</dbReference>
<dbReference type="PANTHER" id="PTHR11220">
    <property type="entry name" value="HEME-BINDING PROTEIN-RELATED"/>
    <property type="match status" value="1"/>
</dbReference>